<dbReference type="AlphaFoldDB" id="A0A1C3RJV3"/>
<evidence type="ECO:0000256" key="1">
    <source>
        <dbReference type="ARBA" id="ARBA00001968"/>
    </source>
</evidence>
<evidence type="ECO:0008006" key="11">
    <source>
        <dbReference type="Google" id="ProtNLM"/>
    </source>
</evidence>
<keyword evidence="2" id="KW-0540">Nuclease</keyword>
<evidence type="ECO:0000256" key="2">
    <source>
        <dbReference type="ARBA" id="ARBA00022722"/>
    </source>
</evidence>
<feature type="coiled-coil region" evidence="6">
    <location>
        <begin position="189"/>
        <end position="241"/>
    </location>
</feature>
<evidence type="ECO:0000313" key="9">
    <source>
        <dbReference type="EMBL" id="SCA57564.1"/>
    </source>
</evidence>
<dbReference type="InterPro" id="IPR005229">
    <property type="entry name" value="YicC/YloC-like"/>
</dbReference>
<keyword evidence="6" id="KW-0175">Coiled coil</keyword>
<dbReference type="Pfam" id="PF08340">
    <property type="entry name" value="YicC-like_C"/>
    <property type="match status" value="1"/>
</dbReference>
<accession>A0A1C3RJV3</accession>
<sequence length="297" mass="32913">MVSIKSMTGFARSSGNCGNYSWTWEVRSVNGKGLDIRMRIPSGYDALDVPARAAISKNFKRGNISLSLNVSHNQEQSGYRVNQELLKQLVDVMKTVQADVPGVAAPSVDGLMGLRGVIEPVEEGESEEEKEAAHKEILANLNEAITDMSANRASEGKRMDEVLSGHIKVIEDLCVKASDCAATQPEAIRARLMRQLKSVMEDLPELDEERISQEAAVLMTKADVREELDRLRAHIEGARDLLEAGSPCGRKLDFLCQEFNREANTLCSKAQDVELTRIGLDLKTVIEQFREQVQNIE</sequence>
<dbReference type="InterPro" id="IPR013551">
    <property type="entry name" value="YicC-like_C"/>
</dbReference>
<evidence type="ECO:0000259" key="8">
    <source>
        <dbReference type="Pfam" id="PF08340"/>
    </source>
</evidence>
<evidence type="ECO:0000256" key="3">
    <source>
        <dbReference type="ARBA" id="ARBA00022759"/>
    </source>
</evidence>
<feature type="domain" description="Endoribonuclease YicC-like C-terminal" evidence="8">
    <location>
        <begin position="181"/>
        <end position="297"/>
    </location>
</feature>
<dbReference type="PANTHER" id="PTHR30636">
    <property type="entry name" value="UPF0701 PROTEIN YICC"/>
    <property type="match status" value="1"/>
</dbReference>
<keyword evidence="4" id="KW-0378">Hydrolase</keyword>
<keyword evidence="3" id="KW-0255">Endonuclease</keyword>
<evidence type="ECO:0000256" key="6">
    <source>
        <dbReference type="SAM" id="Coils"/>
    </source>
</evidence>
<organism evidence="9 10">
    <name type="scientific">Candidatus Terasakiella magnetica</name>
    <dbReference type="NCBI Taxonomy" id="1867952"/>
    <lineage>
        <taxon>Bacteria</taxon>
        <taxon>Pseudomonadati</taxon>
        <taxon>Pseudomonadota</taxon>
        <taxon>Alphaproteobacteria</taxon>
        <taxon>Rhodospirillales</taxon>
        <taxon>Terasakiellaceae</taxon>
        <taxon>Terasakiella</taxon>
    </lineage>
</organism>
<evidence type="ECO:0000256" key="4">
    <source>
        <dbReference type="ARBA" id="ARBA00022801"/>
    </source>
</evidence>
<comment type="similarity">
    <text evidence="5">Belongs to the YicC/YloC family.</text>
</comment>
<gene>
    <name evidence="9" type="ORF">MTBPR1_60077</name>
</gene>
<dbReference type="STRING" id="1867952.MTBPR1_60077"/>
<dbReference type="EMBL" id="FLYE01000045">
    <property type="protein sequence ID" value="SCA57564.1"/>
    <property type="molecule type" value="Genomic_DNA"/>
</dbReference>
<dbReference type="Pfam" id="PF03755">
    <property type="entry name" value="YicC-like_N"/>
    <property type="match status" value="1"/>
</dbReference>
<feature type="domain" description="Endoribonuclease YicC-like N-terminal" evidence="7">
    <location>
        <begin position="4"/>
        <end position="160"/>
    </location>
</feature>
<name>A0A1C3RJV3_9PROT</name>
<dbReference type="GO" id="GO:0004521">
    <property type="term" value="F:RNA endonuclease activity"/>
    <property type="evidence" value="ECO:0007669"/>
    <property type="project" value="InterPro"/>
</dbReference>
<keyword evidence="10" id="KW-1185">Reference proteome</keyword>
<dbReference type="PANTHER" id="PTHR30636:SF3">
    <property type="entry name" value="UPF0701 PROTEIN YICC"/>
    <property type="match status" value="1"/>
</dbReference>
<dbReference type="InterPro" id="IPR013527">
    <property type="entry name" value="YicC-like_N"/>
</dbReference>
<evidence type="ECO:0000313" key="10">
    <source>
        <dbReference type="Proteomes" id="UP000231658"/>
    </source>
</evidence>
<dbReference type="GO" id="GO:0016787">
    <property type="term" value="F:hydrolase activity"/>
    <property type="evidence" value="ECO:0007669"/>
    <property type="project" value="UniProtKB-KW"/>
</dbReference>
<evidence type="ECO:0000259" key="7">
    <source>
        <dbReference type="Pfam" id="PF03755"/>
    </source>
</evidence>
<comment type="cofactor">
    <cofactor evidence="1">
        <name>a divalent metal cation</name>
        <dbReference type="ChEBI" id="CHEBI:60240"/>
    </cofactor>
</comment>
<dbReference type="NCBIfam" id="TIGR00255">
    <property type="entry name" value="YicC/YloC family endoribonuclease"/>
    <property type="match status" value="1"/>
</dbReference>
<dbReference type="Proteomes" id="UP000231658">
    <property type="component" value="Unassembled WGS sequence"/>
</dbReference>
<evidence type="ECO:0000256" key="5">
    <source>
        <dbReference type="ARBA" id="ARBA00035648"/>
    </source>
</evidence>
<protein>
    <recommendedName>
        <fullName evidence="11">YicC family protein</fullName>
    </recommendedName>
</protein>
<proteinExistence type="inferred from homology"/>
<reference evidence="9 10" key="1">
    <citation type="submission" date="2016-07" db="EMBL/GenBank/DDBJ databases">
        <authorList>
            <person name="Lefevre C.T."/>
        </authorList>
    </citation>
    <scope>NUCLEOTIDE SEQUENCE [LARGE SCALE GENOMIC DNA]</scope>
    <source>
        <strain evidence="9">PR1</strain>
    </source>
</reference>